<keyword evidence="3 6" id="KW-1133">Transmembrane helix</keyword>
<dbReference type="EMBL" id="OU015568">
    <property type="protein sequence ID" value="CAG5081057.1"/>
    <property type="molecule type" value="Genomic_DNA"/>
</dbReference>
<keyword evidence="4 6" id="KW-0472">Membrane</keyword>
<feature type="transmembrane region" description="Helical" evidence="6">
    <location>
        <begin position="266"/>
        <end position="288"/>
    </location>
</feature>
<evidence type="ECO:0000256" key="6">
    <source>
        <dbReference type="SAM" id="Phobius"/>
    </source>
</evidence>
<name>A0ABN7RM87_OIKDI</name>
<feature type="compositionally biased region" description="Basic and acidic residues" evidence="5">
    <location>
        <begin position="597"/>
        <end position="609"/>
    </location>
</feature>
<dbReference type="InterPro" id="IPR036259">
    <property type="entry name" value="MFS_trans_sf"/>
</dbReference>
<evidence type="ECO:0000256" key="5">
    <source>
        <dbReference type="SAM" id="MobiDB-lite"/>
    </source>
</evidence>
<feature type="domain" description="Major facilitator superfamily (MFS) profile" evidence="7">
    <location>
        <begin position="123"/>
        <end position="576"/>
    </location>
</feature>
<dbReference type="SUPFAM" id="SSF103473">
    <property type="entry name" value="MFS general substrate transporter"/>
    <property type="match status" value="1"/>
</dbReference>
<comment type="subcellular location">
    <subcellularLocation>
        <location evidence="1">Membrane</location>
        <topology evidence="1">Multi-pass membrane protein</topology>
    </subcellularLocation>
</comment>
<sequence length="617" mass="68950">MKTRDFGKYAKKEKEILLDESAETISRKSDDKYEGMDKIFNRMPHFSGYQFLVLVLGSWMCFCAGHVQTGSVFLQAAPEEYRCHNELDEIAEGANYSNTEFASGGNCKVFEIDWKKQCPDSSTPEEYEFCMIEKKLNETSVCSKCEDFEYSPDNTFTETVKTQFDWVCDDKVIPTDSISTCIFMTGLFFGALGFGMISDRIGRKNTLLLAGFLHFGGNLTLYWIDNVWAYTFIRLACGAFGTAHGGVVVGYVYVMEFMGPKWRANVANQYLTIFSLGFMSLSLIAYYARDWHTMELVIALCVTPVFAFHFVLPKSYRWLYSKDRITEARQAVLTFSDKTGGSLDLNYLEKVEAAAKSGDGEQVKILEVFKYPKMKWITVNCMYGWFVTSMVYYGLGLNAGSLTGNLFVNNVINGCFEIAARLLAPFILEWKMMGRRGSLIFFFMVCSLSCIGSLILTLQANCEPTYDPDDCSETPIIPADCNRNLLNIASYTAFLGKFAVAGTFSVLYVYSAELYPTCVRGSAVGLCSSAARVGGAISPLIFGLDGTIWAGFSNTVFGTLGFIAAVLAWFMPETQGKCMSQTMEEAEASYYQPNNVRPEEQSDNEKSRASIESSTSF</sequence>
<evidence type="ECO:0000313" key="8">
    <source>
        <dbReference type="EMBL" id="CAG5081057.1"/>
    </source>
</evidence>
<feature type="transmembrane region" description="Helical" evidence="6">
    <location>
        <begin position="177"/>
        <end position="195"/>
    </location>
</feature>
<proteinExistence type="predicted"/>
<reference evidence="8 9" key="1">
    <citation type="submission" date="2021-04" db="EMBL/GenBank/DDBJ databases">
        <authorList>
            <person name="Bliznina A."/>
        </authorList>
    </citation>
    <scope>NUCLEOTIDE SEQUENCE [LARGE SCALE GENOMIC DNA]</scope>
</reference>
<evidence type="ECO:0000256" key="2">
    <source>
        <dbReference type="ARBA" id="ARBA00022692"/>
    </source>
</evidence>
<gene>
    <name evidence="8" type="ORF">OKIOD_LOCUS1335</name>
</gene>
<feature type="transmembrane region" description="Helical" evidence="6">
    <location>
        <begin position="407"/>
        <end position="428"/>
    </location>
</feature>
<evidence type="ECO:0000256" key="3">
    <source>
        <dbReference type="ARBA" id="ARBA00022989"/>
    </source>
</evidence>
<dbReference type="PROSITE" id="PS50850">
    <property type="entry name" value="MFS"/>
    <property type="match status" value="1"/>
</dbReference>
<dbReference type="PANTHER" id="PTHR24064">
    <property type="entry name" value="SOLUTE CARRIER FAMILY 22 MEMBER"/>
    <property type="match status" value="1"/>
</dbReference>
<accession>A0ABN7RM87</accession>
<keyword evidence="9" id="KW-1185">Reference proteome</keyword>
<dbReference type="Pfam" id="PF00083">
    <property type="entry name" value="Sugar_tr"/>
    <property type="match status" value="1"/>
</dbReference>
<dbReference type="Proteomes" id="UP001158576">
    <property type="component" value="Chromosome PAR"/>
</dbReference>
<protein>
    <submittedName>
        <fullName evidence="8">Oidioi.mRNA.OKI2018_I69.PAR.g9777.t1.cds</fullName>
    </submittedName>
</protein>
<feature type="region of interest" description="Disordered" evidence="5">
    <location>
        <begin position="589"/>
        <end position="617"/>
    </location>
</feature>
<evidence type="ECO:0000259" key="7">
    <source>
        <dbReference type="PROSITE" id="PS50850"/>
    </source>
</evidence>
<evidence type="ECO:0000313" key="9">
    <source>
        <dbReference type="Proteomes" id="UP001158576"/>
    </source>
</evidence>
<dbReference type="Gene3D" id="1.20.1250.20">
    <property type="entry name" value="MFS general substrate transporter like domains"/>
    <property type="match status" value="1"/>
</dbReference>
<feature type="transmembrane region" description="Helical" evidence="6">
    <location>
        <begin position="376"/>
        <end position="395"/>
    </location>
</feature>
<dbReference type="InterPro" id="IPR005828">
    <property type="entry name" value="MFS_sugar_transport-like"/>
</dbReference>
<evidence type="ECO:0000256" key="1">
    <source>
        <dbReference type="ARBA" id="ARBA00004141"/>
    </source>
</evidence>
<feature type="transmembrane region" description="Helical" evidence="6">
    <location>
        <begin position="548"/>
        <end position="570"/>
    </location>
</feature>
<feature type="transmembrane region" description="Helical" evidence="6">
    <location>
        <begin position="440"/>
        <end position="460"/>
    </location>
</feature>
<keyword evidence="2 6" id="KW-0812">Transmembrane</keyword>
<organism evidence="8 9">
    <name type="scientific">Oikopleura dioica</name>
    <name type="common">Tunicate</name>
    <dbReference type="NCBI Taxonomy" id="34765"/>
    <lineage>
        <taxon>Eukaryota</taxon>
        <taxon>Metazoa</taxon>
        <taxon>Chordata</taxon>
        <taxon>Tunicata</taxon>
        <taxon>Appendicularia</taxon>
        <taxon>Copelata</taxon>
        <taxon>Oikopleuridae</taxon>
        <taxon>Oikopleura</taxon>
    </lineage>
</organism>
<feature type="transmembrane region" description="Helical" evidence="6">
    <location>
        <begin position="207"/>
        <end position="224"/>
    </location>
</feature>
<feature type="transmembrane region" description="Helical" evidence="6">
    <location>
        <begin position="230"/>
        <end position="254"/>
    </location>
</feature>
<feature type="transmembrane region" description="Helical" evidence="6">
    <location>
        <begin position="294"/>
        <end position="312"/>
    </location>
</feature>
<evidence type="ECO:0000256" key="4">
    <source>
        <dbReference type="ARBA" id="ARBA00023136"/>
    </source>
</evidence>
<feature type="transmembrane region" description="Helical" evidence="6">
    <location>
        <begin position="488"/>
        <end position="510"/>
    </location>
</feature>
<feature type="transmembrane region" description="Helical" evidence="6">
    <location>
        <begin position="522"/>
        <end position="542"/>
    </location>
</feature>
<dbReference type="InterPro" id="IPR020846">
    <property type="entry name" value="MFS_dom"/>
</dbReference>
<feature type="transmembrane region" description="Helical" evidence="6">
    <location>
        <begin position="46"/>
        <end position="67"/>
    </location>
</feature>